<dbReference type="GeneID" id="57289392"/>
<evidence type="ECO:0000313" key="3">
    <source>
        <dbReference type="Proteomes" id="UP000236447"/>
    </source>
</evidence>
<name>A0A135IFG5_9RHOB</name>
<dbReference type="Proteomes" id="UP000236447">
    <property type="component" value="Chromosome"/>
</dbReference>
<dbReference type="AlphaFoldDB" id="A0A135IFG5"/>
<dbReference type="InterPro" id="IPR008462">
    <property type="entry name" value="CsbD"/>
</dbReference>
<dbReference type="PIRSF" id="PIRSF039008">
    <property type="entry name" value="YjbJ"/>
    <property type="match status" value="1"/>
</dbReference>
<dbReference type="SUPFAM" id="SSF69047">
    <property type="entry name" value="Hypothetical protein YjbJ"/>
    <property type="match status" value="1"/>
</dbReference>
<reference evidence="2 3" key="2">
    <citation type="journal article" date="2017" name="Genome Biol. Evol.">
        <title>Trajectories and Drivers of Genome Evolution in Surface-Associated Marine Phaeobacter.</title>
        <authorList>
            <person name="Freese H.M."/>
            <person name="Sikorski J."/>
            <person name="Bunk B."/>
            <person name="Scheuner C."/>
            <person name="Meier-Kolthoff J.P."/>
            <person name="Sproer C."/>
            <person name="Gram L."/>
            <person name="Overmann J."/>
        </authorList>
    </citation>
    <scope>NUCLEOTIDE SEQUENCE [LARGE SCALE GENOMIC DNA]</scope>
    <source>
        <strain evidence="2 3">P88</strain>
    </source>
</reference>
<comment type="similarity">
    <text evidence="1">Belongs to the UPF0337 (CsbD) family.</text>
</comment>
<protein>
    <submittedName>
        <fullName evidence="2">Uncharacterized protein</fullName>
    </submittedName>
</protein>
<dbReference type="InterPro" id="IPR026042">
    <property type="entry name" value="YjbJ"/>
</dbReference>
<proteinExistence type="inferred from homology"/>
<dbReference type="PANTHER" id="PTHR34977:SF1">
    <property type="entry name" value="UPF0337 PROTEIN YJBJ"/>
    <property type="match status" value="1"/>
</dbReference>
<evidence type="ECO:0000256" key="1">
    <source>
        <dbReference type="ARBA" id="ARBA00009129"/>
    </source>
</evidence>
<dbReference type="PANTHER" id="PTHR34977">
    <property type="entry name" value="UPF0337 PROTEIN YJBJ"/>
    <property type="match status" value="1"/>
</dbReference>
<accession>A0A135IFG5</accession>
<sequence length="65" mass="7461">MNQDQIKGNWATLKGKFHEAYGELTDDEVEQAKGDREQLVGLLQTKYGKAREEAERELDKFFASV</sequence>
<dbReference type="RefSeq" id="WP_014875600.1">
    <property type="nucleotide sequence ID" value="NZ_BSKP01000001.1"/>
</dbReference>
<dbReference type="OMA" id="WERDTRW"/>
<dbReference type="Gene3D" id="1.10.1470.10">
    <property type="entry name" value="YjbJ"/>
    <property type="match status" value="1"/>
</dbReference>
<organism evidence="2 3">
    <name type="scientific">Phaeobacter inhibens</name>
    <dbReference type="NCBI Taxonomy" id="221822"/>
    <lineage>
        <taxon>Bacteria</taxon>
        <taxon>Pseudomonadati</taxon>
        <taxon>Pseudomonadota</taxon>
        <taxon>Alphaproteobacteria</taxon>
        <taxon>Rhodobacterales</taxon>
        <taxon>Roseobacteraceae</taxon>
        <taxon>Phaeobacter</taxon>
    </lineage>
</organism>
<gene>
    <name evidence="2" type="ORF">PhaeoP88_02742</name>
</gene>
<dbReference type="InterPro" id="IPR036629">
    <property type="entry name" value="YjbJ_sf"/>
</dbReference>
<dbReference type="InterPro" id="IPR050423">
    <property type="entry name" value="UPF0337_stress_rsp"/>
</dbReference>
<dbReference type="Pfam" id="PF05532">
    <property type="entry name" value="CsbD"/>
    <property type="match status" value="1"/>
</dbReference>
<dbReference type="EMBL" id="CP010725">
    <property type="protein sequence ID" value="AUR00085.1"/>
    <property type="molecule type" value="Genomic_DNA"/>
</dbReference>
<evidence type="ECO:0000313" key="2">
    <source>
        <dbReference type="EMBL" id="AUR00085.1"/>
    </source>
</evidence>
<reference evidence="2 3" key="1">
    <citation type="journal article" date="2017" name="Front. Microbiol.">
        <title>Phaeobacter piscinae sp. nov., a species of the Roseobacter group and potential aquaculture probiont.</title>
        <authorList>
            <person name="Sonnenschein E.C."/>
            <person name="Phippen C.B.W."/>
            <person name="Nielsen K.F."/>
            <person name="Mateiu R.V."/>
            <person name="Melchiorsen J."/>
            <person name="Gram L."/>
            <person name="Overmann J."/>
            <person name="Freese H.M."/>
        </authorList>
    </citation>
    <scope>NUCLEOTIDE SEQUENCE [LARGE SCALE GENOMIC DNA]</scope>
    <source>
        <strain evidence="2 3">P88</strain>
    </source>
</reference>